<feature type="transmembrane region" description="Helical" evidence="8">
    <location>
        <begin position="28"/>
        <end position="45"/>
    </location>
</feature>
<evidence type="ECO:0000256" key="4">
    <source>
        <dbReference type="ARBA" id="ARBA00022692"/>
    </source>
</evidence>
<reference evidence="9" key="1">
    <citation type="submission" date="2022-01" db="EMBL/GenBank/DDBJ databases">
        <title>PSI-footprinting approach for the identification of protein synthesis inhibitor producers.</title>
        <authorList>
            <person name="Handel F."/>
            <person name="Kulik A."/>
            <person name="Wex K.W."/>
            <person name="Berscheid A."/>
            <person name="Saur J.S."/>
            <person name="Winkler A."/>
            <person name="Wibberg D."/>
            <person name="Kalinowski J."/>
            <person name="Broetz-Oesterhelt H."/>
            <person name="Mast Y."/>
        </authorList>
    </citation>
    <scope>NUCLEOTIDE SEQUENCE</scope>
    <source>
        <strain evidence="9">KNN 49.3e</strain>
    </source>
</reference>
<sequence length="406" mass="43717">MHEVEDRGPRPPVWGLRLLAELVAARRVLVGAVVVMDVLAVLQVLTTEPGNQGDLAVYQEAGRTVLNHGLLYADTLVNDLWFTYTPFASLAFTPLALVPYPVASLLFTALLIVAPLPLCLLTVFRALGLDRWAWLLTGIVFAPALLCLQPVRDTLGYGQINMVLMALVLVDCLAERPWWPRGLLVGIAAAIKLTPVAFLLFFLLNRDRRAALVAGLTFVAGAIAAYLARPADSMSYWTSAIFRTDHIGPLGIRINQSLRGTIARPGTGLTWLDSTVWLVACIAVLVVAVLGMRRVLAQGQPARAVVLNAFAALLVSPISWSHHWVWFAPAIVVHAVLGLRTGDRTMLRLAPAGALVAMAPSIDAITGRFLLVSPFVVYAGVTLVLAARLGRARDDALSRGGERVAG</sequence>
<keyword evidence="10" id="KW-1185">Reference proteome</keyword>
<dbReference type="Pfam" id="PF09594">
    <property type="entry name" value="GT87"/>
    <property type="match status" value="1"/>
</dbReference>
<feature type="transmembrane region" description="Helical" evidence="8">
    <location>
        <begin position="211"/>
        <end position="228"/>
    </location>
</feature>
<name>A0ABY4NP26_9PSEU</name>
<feature type="transmembrane region" description="Helical" evidence="8">
    <location>
        <begin position="371"/>
        <end position="389"/>
    </location>
</feature>
<proteinExistence type="inferred from homology"/>
<evidence type="ECO:0000313" key="9">
    <source>
        <dbReference type="EMBL" id="UQS21530.1"/>
    </source>
</evidence>
<feature type="transmembrane region" description="Helical" evidence="8">
    <location>
        <begin position="105"/>
        <end position="126"/>
    </location>
</feature>
<evidence type="ECO:0000256" key="7">
    <source>
        <dbReference type="ARBA" id="ARBA00024033"/>
    </source>
</evidence>
<evidence type="ECO:0000256" key="3">
    <source>
        <dbReference type="ARBA" id="ARBA00022679"/>
    </source>
</evidence>
<dbReference type="RefSeq" id="WP_116115242.1">
    <property type="nucleotide sequence ID" value="NZ_CP091196.1"/>
</dbReference>
<feature type="transmembrane region" description="Helical" evidence="8">
    <location>
        <begin position="80"/>
        <end position="98"/>
    </location>
</feature>
<dbReference type="InterPro" id="IPR018584">
    <property type="entry name" value="GT87"/>
</dbReference>
<comment type="subcellular location">
    <subcellularLocation>
        <location evidence="1">Cell membrane</location>
        <topology evidence="1">Multi-pass membrane protein</topology>
    </subcellularLocation>
</comment>
<keyword evidence="2" id="KW-1003">Cell membrane</keyword>
<evidence type="ECO:0000256" key="6">
    <source>
        <dbReference type="ARBA" id="ARBA00023136"/>
    </source>
</evidence>
<keyword evidence="6 8" id="KW-0472">Membrane</keyword>
<evidence type="ECO:0000256" key="1">
    <source>
        <dbReference type="ARBA" id="ARBA00004651"/>
    </source>
</evidence>
<keyword evidence="5 8" id="KW-1133">Transmembrane helix</keyword>
<gene>
    <name evidence="9" type="ORF">L1857_01150</name>
</gene>
<evidence type="ECO:0000256" key="2">
    <source>
        <dbReference type="ARBA" id="ARBA00022475"/>
    </source>
</evidence>
<keyword evidence="3" id="KW-0808">Transferase</keyword>
<feature type="transmembrane region" description="Helical" evidence="8">
    <location>
        <begin position="160"/>
        <end position="179"/>
    </location>
</feature>
<feature type="transmembrane region" description="Helical" evidence="8">
    <location>
        <begin position="274"/>
        <end position="292"/>
    </location>
</feature>
<feature type="transmembrane region" description="Helical" evidence="8">
    <location>
        <begin position="185"/>
        <end position="204"/>
    </location>
</feature>
<organism evidence="9 10">
    <name type="scientific">Amycolatopsis thermalba</name>
    <dbReference type="NCBI Taxonomy" id="944492"/>
    <lineage>
        <taxon>Bacteria</taxon>
        <taxon>Bacillati</taxon>
        <taxon>Actinomycetota</taxon>
        <taxon>Actinomycetes</taxon>
        <taxon>Pseudonocardiales</taxon>
        <taxon>Pseudonocardiaceae</taxon>
        <taxon>Amycolatopsis</taxon>
    </lineage>
</organism>
<evidence type="ECO:0000313" key="10">
    <source>
        <dbReference type="Proteomes" id="UP000830158"/>
    </source>
</evidence>
<feature type="transmembrane region" description="Helical" evidence="8">
    <location>
        <begin position="132"/>
        <end position="148"/>
    </location>
</feature>
<protein>
    <submittedName>
        <fullName evidence="9">Glycosyltransferase 87 family protein</fullName>
    </submittedName>
</protein>
<accession>A0ABY4NP26</accession>
<evidence type="ECO:0000256" key="8">
    <source>
        <dbReference type="SAM" id="Phobius"/>
    </source>
</evidence>
<feature type="transmembrane region" description="Helical" evidence="8">
    <location>
        <begin position="304"/>
        <end position="320"/>
    </location>
</feature>
<dbReference type="EMBL" id="CP091196">
    <property type="protein sequence ID" value="UQS21530.1"/>
    <property type="molecule type" value="Genomic_DNA"/>
</dbReference>
<keyword evidence="4 8" id="KW-0812">Transmembrane</keyword>
<evidence type="ECO:0000256" key="5">
    <source>
        <dbReference type="ARBA" id="ARBA00022989"/>
    </source>
</evidence>
<dbReference type="Proteomes" id="UP000830158">
    <property type="component" value="Chromosome"/>
</dbReference>
<comment type="similarity">
    <text evidence="7">Belongs to the glycosyltransferase 87 family.</text>
</comment>